<evidence type="ECO:0000259" key="12">
    <source>
        <dbReference type="Pfam" id="PF07730"/>
    </source>
</evidence>
<dbReference type="AlphaFoldDB" id="C0XR02"/>
<evidence type="ECO:0000259" key="11">
    <source>
        <dbReference type="Pfam" id="PF02518"/>
    </source>
</evidence>
<dbReference type="InterPro" id="IPR036890">
    <property type="entry name" value="HATPase_C_sf"/>
</dbReference>
<evidence type="ECO:0000256" key="1">
    <source>
        <dbReference type="ARBA" id="ARBA00000085"/>
    </source>
</evidence>
<keyword evidence="3" id="KW-0597">Phosphoprotein</keyword>
<keyword evidence="9" id="KW-0175">Coiled coil</keyword>
<dbReference type="Proteomes" id="UP000006196">
    <property type="component" value="Unassembled WGS sequence"/>
</dbReference>
<dbReference type="GO" id="GO:0046983">
    <property type="term" value="F:protein dimerization activity"/>
    <property type="evidence" value="ECO:0007669"/>
    <property type="project" value="InterPro"/>
</dbReference>
<dbReference type="GO" id="GO:0016020">
    <property type="term" value="C:membrane"/>
    <property type="evidence" value="ECO:0007669"/>
    <property type="project" value="InterPro"/>
</dbReference>
<evidence type="ECO:0000256" key="3">
    <source>
        <dbReference type="ARBA" id="ARBA00022553"/>
    </source>
</evidence>
<keyword evidence="10" id="KW-0472">Membrane</keyword>
<dbReference type="EMBL" id="ACHJ01000079">
    <property type="protein sequence ID" value="EEI17351.1"/>
    <property type="molecule type" value="Genomic_DNA"/>
</dbReference>
<feature type="transmembrane region" description="Helical" evidence="10">
    <location>
        <begin position="127"/>
        <end position="149"/>
    </location>
</feature>
<evidence type="ECO:0000313" key="13">
    <source>
        <dbReference type="EMBL" id="EEI17351.1"/>
    </source>
</evidence>
<dbReference type="eggNOG" id="COG4585">
    <property type="taxonomic scope" value="Bacteria"/>
</dbReference>
<sequence length="401" mass="43009">MDSLQQPSTDRGLLPPFSQHPRRLLWETVSNTNRILVFLRVSLHVLVAVLLAVGLAGALQEGMNVAALCLGALFAVVYLVGTVYHNEGKPYPLAAAWAWLAVITALWVALTWVSPTFVWLEFPLVILVSYLFPVVPGLLISAVILGYTLTVTAPESGVGGIVGPTIGTAMALLIYHSYSALRREADHYKQLVVDLQAAQMELAAAEHSAGVSAERARMSREVHDTIAQGLSSIVLLGRALDKQLGDTASARETLDTIRSTAADSLTEARRIVAGDAGPLEPLSVRVERLADAAQQRQRALGSHIEVRVNVVDLPEPAANVVERVVREGLSNIVRHAGATQAVVTVDRLGDQATVDVYDNGRGITGEEGFGLRGLRERLREAGGKLTIEGNVLAATLPVKER</sequence>
<keyword evidence="14" id="KW-1185">Reference proteome</keyword>
<feature type="coiled-coil region" evidence="9">
    <location>
        <begin position="178"/>
        <end position="208"/>
    </location>
</feature>
<evidence type="ECO:0000313" key="14">
    <source>
        <dbReference type="Proteomes" id="UP000006196"/>
    </source>
</evidence>
<feature type="transmembrane region" description="Helical" evidence="10">
    <location>
        <begin position="96"/>
        <end position="120"/>
    </location>
</feature>
<evidence type="ECO:0000256" key="5">
    <source>
        <dbReference type="ARBA" id="ARBA00022741"/>
    </source>
</evidence>
<feature type="transmembrane region" description="Helical" evidence="10">
    <location>
        <begin position="161"/>
        <end position="181"/>
    </location>
</feature>
<feature type="transmembrane region" description="Helical" evidence="10">
    <location>
        <begin position="35"/>
        <end position="58"/>
    </location>
</feature>
<dbReference type="STRING" id="525263.HMPREF0298_0872"/>
<evidence type="ECO:0000256" key="6">
    <source>
        <dbReference type="ARBA" id="ARBA00022777"/>
    </source>
</evidence>
<keyword evidence="5" id="KW-0547">Nucleotide-binding</keyword>
<organism evidence="13 14">
    <name type="scientific">Corynebacterium lipophiloflavum (strain ATCC 700352 / DSM 44291 / CCUG 37336 / JCM 10383 / DMMZ 1944)</name>
    <dbReference type="NCBI Taxonomy" id="525263"/>
    <lineage>
        <taxon>Bacteria</taxon>
        <taxon>Bacillati</taxon>
        <taxon>Actinomycetota</taxon>
        <taxon>Actinomycetes</taxon>
        <taxon>Mycobacteriales</taxon>
        <taxon>Corynebacteriaceae</taxon>
        <taxon>Corynebacterium</taxon>
    </lineage>
</organism>
<feature type="domain" description="Histidine kinase/HSP90-like ATPase" evidence="11">
    <location>
        <begin position="321"/>
        <end position="397"/>
    </location>
</feature>
<keyword evidence="10" id="KW-1133">Transmembrane helix</keyword>
<dbReference type="HOGENOM" id="CLU_000445_20_15_11"/>
<evidence type="ECO:0000256" key="10">
    <source>
        <dbReference type="SAM" id="Phobius"/>
    </source>
</evidence>
<name>C0XR02_CORLD</name>
<gene>
    <name evidence="13" type="ORF">HMPREF0298_0872</name>
</gene>
<comment type="caution">
    <text evidence="13">The sequence shown here is derived from an EMBL/GenBank/DDBJ whole genome shotgun (WGS) entry which is preliminary data.</text>
</comment>
<dbReference type="Pfam" id="PF02518">
    <property type="entry name" value="HATPase_c"/>
    <property type="match status" value="1"/>
</dbReference>
<dbReference type="EC" id="2.7.13.3" evidence="2"/>
<evidence type="ECO:0000256" key="4">
    <source>
        <dbReference type="ARBA" id="ARBA00022679"/>
    </source>
</evidence>
<keyword evidence="6 13" id="KW-0418">Kinase</keyword>
<dbReference type="Gene3D" id="1.20.5.1930">
    <property type="match status" value="1"/>
</dbReference>
<evidence type="ECO:0000256" key="7">
    <source>
        <dbReference type="ARBA" id="ARBA00022840"/>
    </source>
</evidence>
<dbReference type="GO" id="GO:0005524">
    <property type="term" value="F:ATP binding"/>
    <property type="evidence" value="ECO:0007669"/>
    <property type="project" value="UniProtKB-KW"/>
</dbReference>
<keyword evidence="4" id="KW-0808">Transferase</keyword>
<reference evidence="13" key="1">
    <citation type="submission" date="2009-01" db="EMBL/GenBank/DDBJ databases">
        <authorList>
            <person name="Qin X."/>
            <person name="Bachman B."/>
            <person name="Battles P."/>
            <person name="Bell A."/>
            <person name="Bess C."/>
            <person name="Bickham C."/>
            <person name="Chaboub L."/>
            <person name="Chen D."/>
            <person name="Coyle M."/>
            <person name="Deiros D.R."/>
            <person name="Dinh H."/>
            <person name="Forbes L."/>
            <person name="Fowler G."/>
            <person name="Francisco L."/>
            <person name="Fu Q."/>
            <person name="Gubbala S."/>
            <person name="Hale W."/>
            <person name="Han Y."/>
            <person name="Hemphill L."/>
            <person name="Highlander S.K."/>
            <person name="Hirani K."/>
            <person name="Hogues M."/>
            <person name="Jackson L."/>
            <person name="Jakkamsetti A."/>
            <person name="Javaid M."/>
            <person name="Jiang H."/>
            <person name="Korchina V."/>
            <person name="Kovar C."/>
            <person name="Lara F."/>
            <person name="Lee S."/>
            <person name="Mata R."/>
            <person name="Mathew T."/>
            <person name="Moen C."/>
            <person name="Morales K."/>
            <person name="Munidasa M."/>
            <person name="Nazareth L."/>
            <person name="Ngo R."/>
            <person name="Nguyen L."/>
            <person name="Okwuonu G."/>
            <person name="Ongeri F."/>
            <person name="Patil S."/>
            <person name="Petrosino J."/>
            <person name="Pham C."/>
            <person name="Pham P."/>
            <person name="Pu L.-L."/>
            <person name="Puazo M."/>
            <person name="Raj R."/>
            <person name="Reid J."/>
            <person name="Rouhana J."/>
            <person name="Saada N."/>
            <person name="Shang Y."/>
            <person name="Simmons D."/>
            <person name="Thornton R."/>
            <person name="Warren J."/>
            <person name="Weissenberger G."/>
            <person name="Zhang J."/>
            <person name="Zhang L."/>
            <person name="Zhou C."/>
            <person name="Zhu D."/>
            <person name="Muzny D."/>
            <person name="Worley K."/>
            <person name="Gibbs R."/>
        </authorList>
    </citation>
    <scope>NUCLEOTIDE SEQUENCE [LARGE SCALE GENOMIC DNA]</scope>
    <source>
        <strain evidence="13">DSM 44291</strain>
    </source>
</reference>
<dbReference type="GO" id="GO:0000155">
    <property type="term" value="F:phosphorelay sensor kinase activity"/>
    <property type="evidence" value="ECO:0007669"/>
    <property type="project" value="InterPro"/>
</dbReference>
<evidence type="ECO:0000256" key="2">
    <source>
        <dbReference type="ARBA" id="ARBA00012438"/>
    </source>
</evidence>
<evidence type="ECO:0000256" key="8">
    <source>
        <dbReference type="ARBA" id="ARBA00023012"/>
    </source>
</evidence>
<comment type="catalytic activity">
    <reaction evidence="1">
        <text>ATP + protein L-histidine = ADP + protein N-phospho-L-histidine.</text>
        <dbReference type="EC" id="2.7.13.3"/>
    </reaction>
</comment>
<dbReference type="Pfam" id="PF07730">
    <property type="entry name" value="HisKA_3"/>
    <property type="match status" value="1"/>
</dbReference>
<dbReference type="PANTHER" id="PTHR24421">
    <property type="entry name" value="NITRATE/NITRITE SENSOR PROTEIN NARX-RELATED"/>
    <property type="match status" value="1"/>
</dbReference>
<feature type="domain" description="Signal transduction histidine kinase subgroup 3 dimerisation and phosphoacceptor" evidence="12">
    <location>
        <begin position="214"/>
        <end position="273"/>
    </location>
</feature>
<dbReference type="Gene3D" id="3.30.565.10">
    <property type="entry name" value="Histidine kinase-like ATPase, C-terminal domain"/>
    <property type="match status" value="1"/>
</dbReference>
<dbReference type="InterPro" id="IPR050482">
    <property type="entry name" value="Sensor_HK_TwoCompSys"/>
</dbReference>
<keyword evidence="7" id="KW-0067">ATP-binding</keyword>
<dbReference type="InterPro" id="IPR017205">
    <property type="entry name" value="Sig_transdc_His_kinase_ChrS"/>
</dbReference>
<protein>
    <recommendedName>
        <fullName evidence="2">histidine kinase</fullName>
        <ecNumber evidence="2">2.7.13.3</ecNumber>
    </recommendedName>
</protein>
<dbReference type="PIRSF" id="PIRSF037434">
    <property type="entry name" value="STHK_ChrS"/>
    <property type="match status" value="1"/>
</dbReference>
<dbReference type="PANTHER" id="PTHR24421:SF10">
    <property type="entry name" value="NITRATE_NITRITE SENSOR PROTEIN NARQ"/>
    <property type="match status" value="1"/>
</dbReference>
<evidence type="ECO:0000256" key="9">
    <source>
        <dbReference type="SAM" id="Coils"/>
    </source>
</evidence>
<dbReference type="SUPFAM" id="SSF55874">
    <property type="entry name" value="ATPase domain of HSP90 chaperone/DNA topoisomerase II/histidine kinase"/>
    <property type="match status" value="1"/>
</dbReference>
<keyword evidence="8" id="KW-0902">Two-component regulatory system</keyword>
<dbReference type="InterPro" id="IPR003594">
    <property type="entry name" value="HATPase_dom"/>
</dbReference>
<feature type="transmembrane region" description="Helical" evidence="10">
    <location>
        <begin position="65"/>
        <end position="84"/>
    </location>
</feature>
<dbReference type="CDD" id="cd16917">
    <property type="entry name" value="HATPase_UhpB-NarQ-NarX-like"/>
    <property type="match status" value="1"/>
</dbReference>
<proteinExistence type="predicted"/>
<accession>C0XR02</accession>
<dbReference type="InterPro" id="IPR011712">
    <property type="entry name" value="Sig_transdc_His_kin_sub3_dim/P"/>
</dbReference>
<keyword evidence="10" id="KW-0812">Transmembrane</keyword>